<sequence>MEIARETRTIGLVGSSGTADRLADALAATGVGITRFPTASFPGRPTQNCGPDALIVVSDDIADCVATRRRWKAAPIIVVSDDRPTKARALCLCADDAVACDVEIGEIALRITVAIRRAQRTDPYAESAPATLGGFRLDEDGNALFVRDQRIRLTPRQVSIMSVLRSHVEHNPIPLSRIYQAVCSSGDRQPNHETIRVHISMLNKKLASVAGAGVRIRCGQDGYYVQAAA</sequence>
<keyword evidence="5" id="KW-1185">Reference proteome</keyword>
<evidence type="ECO:0000259" key="3">
    <source>
        <dbReference type="PROSITE" id="PS51755"/>
    </source>
</evidence>
<proteinExistence type="predicted"/>
<comment type="caution">
    <text evidence="4">The sequence shown here is derived from an EMBL/GenBank/DDBJ whole genome shotgun (WGS) entry which is preliminary data.</text>
</comment>
<keyword evidence="1 2" id="KW-0238">DNA-binding</keyword>
<organism evidence="4 5">
    <name type="scientific">Thalassobaculum litoreum DSM 18839</name>
    <dbReference type="NCBI Taxonomy" id="1123362"/>
    <lineage>
        <taxon>Bacteria</taxon>
        <taxon>Pseudomonadati</taxon>
        <taxon>Pseudomonadota</taxon>
        <taxon>Alphaproteobacteria</taxon>
        <taxon>Rhodospirillales</taxon>
        <taxon>Thalassobaculaceae</taxon>
        <taxon>Thalassobaculum</taxon>
    </lineage>
</organism>
<dbReference type="InterPro" id="IPR001867">
    <property type="entry name" value="OmpR/PhoB-type_DNA-bd"/>
</dbReference>
<evidence type="ECO:0000313" key="5">
    <source>
        <dbReference type="Proteomes" id="UP000198615"/>
    </source>
</evidence>
<evidence type="ECO:0000313" key="4">
    <source>
        <dbReference type="EMBL" id="SDF51213.1"/>
    </source>
</evidence>
<protein>
    <submittedName>
        <fullName evidence="4">DNA-binding response regulator, OmpR family, contains REC and winged-helix (WHTH) domain</fullName>
    </submittedName>
</protein>
<name>A0A8G2BGG8_9PROT</name>
<dbReference type="AlphaFoldDB" id="A0A8G2BGG8"/>
<dbReference type="Proteomes" id="UP000198615">
    <property type="component" value="Unassembled WGS sequence"/>
</dbReference>
<evidence type="ECO:0000256" key="2">
    <source>
        <dbReference type="PROSITE-ProRule" id="PRU01091"/>
    </source>
</evidence>
<dbReference type="GO" id="GO:0003677">
    <property type="term" value="F:DNA binding"/>
    <property type="evidence" value="ECO:0007669"/>
    <property type="project" value="UniProtKB-UniRule"/>
</dbReference>
<dbReference type="EMBL" id="FNBW01000004">
    <property type="protein sequence ID" value="SDF51213.1"/>
    <property type="molecule type" value="Genomic_DNA"/>
</dbReference>
<dbReference type="Gene3D" id="1.10.10.10">
    <property type="entry name" value="Winged helix-like DNA-binding domain superfamily/Winged helix DNA-binding domain"/>
    <property type="match status" value="1"/>
</dbReference>
<dbReference type="PROSITE" id="PS51755">
    <property type="entry name" value="OMPR_PHOB"/>
    <property type="match status" value="1"/>
</dbReference>
<reference evidence="4 5" key="1">
    <citation type="submission" date="2016-10" db="EMBL/GenBank/DDBJ databases">
        <authorList>
            <person name="Varghese N."/>
            <person name="Submissions S."/>
        </authorList>
    </citation>
    <scope>NUCLEOTIDE SEQUENCE [LARGE SCALE GENOMIC DNA]</scope>
    <source>
        <strain evidence="4 5">DSM 18839</strain>
    </source>
</reference>
<dbReference type="GO" id="GO:0006355">
    <property type="term" value="P:regulation of DNA-templated transcription"/>
    <property type="evidence" value="ECO:0007669"/>
    <property type="project" value="InterPro"/>
</dbReference>
<accession>A0A8G2BGG8</accession>
<gene>
    <name evidence="4" type="ORF">SAMN05660686_01491</name>
</gene>
<evidence type="ECO:0000256" key="1">
    <source>
        <dbReference type="ARBA" id="ARBA00023125"/>
    </source>
</evidence>
<dbReference type="RefSeq" id="WP_093149317.1">
    <property type="nucleotide sequence ID" value="NZ_FNBW01000004.1"/>
</dbReference>
<dbReference type="InterPro" id="IPR016032">
    <property type="entry name" value="Sig_transdc_resp-reg_C-effctor"/>
</dbReference>
<dbReference type="InterPro" id="IPR036388">
    <property type="entry name" value="WH-like_DNA-bd_sf"/>
</dbReference>
<feature type="domain" description="OmpR/PhoB-type" evidence="3">
    <location>
        <begin position="127"/>
        <end position="229"/>
    </location>
</feature>
<dbReference type="GO" id="GO:0000160">
    <property type="term" value="P:phosphorelay signal transduction system"/>
    <property type="evidence" value="ECO:0007669"/>
    <property type="project" value="InterPro"/>
</dbReference>
<feature type="DNA-binding region" description="OmpR/PhoB-type" evidence="2">
    <location>
        <begin position="127"/>
        <end position="229"/>
    </location>
</feature>
<dbReference type="SUPFAM" id="SSF46894">
    <property type="entry name" value="C-terminal effector domain of the bipartite response regulators"/>
    <property type="match status" value="1"/>
</dbReference>